<keyword evidence="3" id="KW-1185">Reference proteome</keyword>
<protein>
    <submittedName>
        <fullName evidence="2">Uncharacterized protein</fullName>
    </submittedName>
</protein>
<organism evidence="2 3">
    <name type="scientific">Nitrosomonas aestuarii</name>
    <dbReference type="NCBI Taxonomy" id="52441"/>
    <lineage>
        <taxon>Bacteria</taxon>
        <taxon>Pseudomonadati</taxon>
        <taxon>Pseudomonadota</taxon>
        <taxon>Betaproteobacteria</taxon>
        <taxon>Nitrosomonadales</taxon>
        <taxon>Nitrosomonadaceae</taxon>
        <taxon>Nitrosomonas</taxon>
    </lineage>
</organism>
<evidence type="ECO:0000313" key="3">
    <source>
        <dbReference type="Proteomes" id="UP000199533"/>
    </source>
</evidence>
<dbReference type="OrthoDB" id="8548146at2"/>
<dbReference type="RefSeq" id="WP_090701914.1">
    <property type="nucleotide sequence ID" value="NZ_FOSP01000031.1"/>
</dbReference>
<name>A0A1I4EXH4_9PROT</name>
<proteinExistence type="predicted"/>
<accession>A0A1I4EXH4</accession>
<reference evidence="3" key="1">
    <citation type="submission" date="2016-10" db="EMBL/GenBank/DDBJ databases">
        <authorList>
            <person name="Varghese N."/>
            <person name="Submissions S."/>
        </authorList>
    </citation>
    <scope>NUCLEOTIDE SEQUENCE [LARGE SCALE GENOMIC DNA]</scope>
    <source>
        <strain evidence="3">Nm69</strain>
    </source>
</reference>
<dbReference type="AlphaFoldDB" id="A0A1I4EXH4"/>
<feature type="region of interest" description="Disordered" evidence="1">
    <location>
        <begin position="14"/>
        <end position="35"/>
    </location>
</feature>
<sequence>MSLDTLLDSLEQVTPATSHDNQRLPDNPLQNSNVSQVTPVTPIKYISVKNSAITSEHKTISQTEERRLKVLSMLVENPGKQRVYVTDDKAEPDHVVLTVAIRNLASFEMLIPKSKYDPFALIELINKALGK</sequence>
<evidence type="ECO:0000313" key="2">
    <source>
        <dbReference type="EMBL" id="SFL09267.1"/>
    </source>
</evidence>
<dbReference type="Proteomes" id="UP000199533">
    <property type="component" value="Unassembled WGS sequence"/>
</dbReference>
<dbReference type="EMBL" id="FOSP01000031">
    <property type="protein sequence ID" value="SFL09267.1"/>
    <property type="molecule type" value="Genomic_DNA"/>
</dbReference>
<evidence type="ECO:0000256" key="1">
    <source>
        <dbReference type="SAM" id="MobiDB-lite"/>
    </source>
</evidence>
<gene>
    <name evidence="2" type="ORF">SAMN05216302_10312</name>
</gene>